<organism evidence="1 2">
    <name type="scientific">Salinibacillus aidingensis</name>
    <dbReference type="NCBI Taxonomy" id="237684"/>
    <lineage>
        <taxon>Bacteria</taxon>
        <taxon>Bacillati</taxon>
        <taxon>Bacillota</taxon>
        <taxon>Bacilli</taxon>
        <taxon>Bacillales</taxon>
        <taxon>Bacillaceae</taxon>
        <taxon>Salinibacillus</taxon>
    </lineage>
</organism>
<evidence type="ECO:0000313" key="2">
    <source>
        <dbReference type="Proteomes" id="UP001500880"/>
    </source>
</evidence>
<dbReference type="Gene3D" id="2.40.30.80">
    <property type="entry name" value="YkvR-like"/>
    <property type="match status" value="1"/>
</dbReference>
<comment type="caution">
    <text evidence="1">The sequence shown here is derived from an EMBL/GenBank/DDBJ whole genome shotgun (WGS) entry which is preliminary data.</text>
</comment>
<gene>
    <name evidence="1" type="ORF">GCM10008986_00350</name>
</gene>
<dbReference type="Pfam" id="PF11514">
    <property type="entry name" value="DUF3219"/>
    <property type="match status" value="1"/>
</dbReference>
<dbReference type="InterPro" id="IPR021596">
    <property type="entry name" value="DUF3219"/>
</dbReference>
<evidence type="ECO:0000313" key="1">
    <source>
        <dbReference type="EMBL" id="GAA0479833.1"/>
    </source>
</evidence>
<dbReference type="EMBL" id="BAAADO010000001">
    <property type="protein sequence ID" value="GAA0479833.1"/>
    <property type="molecule type" value="Genomic_DNA"/>
</dbReference>
<dbReference type="Proteomes" id="UP001500880">
    <property type="component" value="Unassembled WGS sequence"/>
</dbReference>
<dbReference type="RefSeq" id="WP_343836229.1">
    <property type="nucleotide sequence ID" value="NZ_BAAADO010000001.1"/>
</dbReference>
<protein>
    <submittedName>
        <fullName evidence="1">YkvR family protein</fullName>
    </submittedName>
</protein>
<dbReference type="SUPFAM" id="SSF159173">
    <property type="entry name" value="YkvR-like"/>
    <property type="match status" value="1"/>
</dbReference>
<sequence length="97" mass="11582">MPEIILDDLRIQAEYLQHEWILKEDKRLRKVIFDFKVTSDDYHQVTTKLYENDFTVKIPDENLQFQASISTYSTSITNLYHEGEVGDYHLELIEQTN</sequence>
<accession>A0ABN1AM21</accession>
<keyword evidence="2" id="KW-1185">Reference proteome</keyword>
<dbReference type="InterPro" id="IPR023105">
    <property type="entry name" value="YkvR-like_sf"/>
</dbReference>
<name>A0ABN1AM21_9BACI</name>
<proteinExistence type="predicted"/>
<reference evidence="1 2" key="1">
    <citation type="journal article" date="2019" name="Int. J. Syst. Evol. Microbiol.">
        <title>The Global Catalogue of Microorganisms (GCM) 10K type strain sequencing project: providing services to taxonomists for standard genome sequencing and annotation.</title>
        <authorList>
            <consortium name="The Broad Institute Genomics Platform"/>
            <consortium name="The Broad Institute Genome Sequencing Center for Infectious Disease"/>
            <person name="Wu L."/>
            <person name="Ma J."/>
        </authorList>
    </citation>
    <scope>NUCLEOTIDE SEQUENCE [LARGE SCALE GENOMIC DNA]</scope>
    <source>
        <strain evidence="1 2">JCM 12389</strain>
    </source>
</reference>